<reference evidence="1 2" key="1">
    <citation type="submission" date="2017-04" db="EMBL/GenBank/DDBJ databases">
        <title>Whole genome sequence of Bdellovibrio bacteriovorus strain SSB218315.</title>
        <authorList>
            <person name="Oyedara O."/>
            <person name="Rodriguez-Perez M.A."/>
        </authorList>
    </citation>
    <scope>NUCLEOTIDE SEQUENCE [LARGE SCALE GENOMIC DNA]</scope>
    <source>
        <strain evidence="1 2">SSB218315</strain>
    </source>
</reference>
<sequence>MKKLLPLLIAASIAVPVVGDAQQRKTLKKQPAPARRAAPLVSGNTREATLRNQLSNALRMAQSGQYESAANALFSLSRRSELASERPQIKYILGTMLVELKLYQTAAFQFVDVIRMKHPKYSKMAIEKLSVVADTLGDDTILNYAISRVDLNDFPANLRDMINFRLGEIRLRNREFAKAADLFSRVSPTSSYYFQALYAKGLAELEANQPSLAVGTFNKMLDARRRAPVTDTNKVAAQMGLARALYQKQDWDASVEAYSQVPRDTLMWHDAVFEQSWAMLRAARFRSSLSNFQTLHSAYYEDFYMPESLLLRSIVYLYICKYDEMEKVLSLFEKTYGPVRSKIGDFLKSSNEAGTFYAEVEKAHLMKTTDKSANLRLPYIVLRNVLDQGDVKRSMHYLEKLNQEKARVESNSSFRASPLGQYSLKILANRSKNTKFAIGDMVKAHLLNMRVELRDLYEQAGFIRYEMITGRKESIKKKIAGKDISGDQIDENVNRKFYIENGYEYYPFQGEYWLDEVGNYHYLGKQSCE</sequence>
<name>A0A1Z3NB19_BDEBC</name>
<dbReference type="AlphaFoldDB" id="A0A1Z3NB19"/>
<proteinExistence type="predicted"/>
<evidence type="ECO:0000313" key="1">
    <source>
        <dbReference type="EMBL" id="ASD64662.1"/>
    </source>
</evidence>
<evidence type="ECO:0008006" key="3">
    <source>
        <dbReference type="Google" id="ProtNLM"/>
    </source>
</evidence>
<dbReference type="EMBL" id="CP020946">
    <property type="protein sequence ID" value="ASD64662.1"/>
    <property type="molecule type" value="Genomic_DNA"/>
</dbReference>
<dbReference type="RefSeq" id="WP_088566112.1">
    <property type="nucleotide sequence ID" value="NZ_CP020946.1"/>
</dbReference>
<dbReference type="Gene3D" id="1.25.40.10">
    <property type="entry name" value="Tetratricopeptide repeat domain"/>
    <property type="match status" value="1"/>
</dbReference>
<dbReference type="Proteomes" id="UP000197003">
    <property type="component" value="Chromosome"/>
</dbReference>
<gene>
    <name evidence="1" type="ORF">B9G79_14350</name>
</gene>
<dbReference type="OrthoDB" id="6396554at2"/>
<evidence type="ECO:0000313" key="2">
    <source>
        <dbReference type="Proteomes" id="UP000197003"/>
    </source>
</evidence>
<dbReference type="InterPro" id="IPR011990">
    <property type="entry name" value="TPR-like_helical_dom_sf"/>
</dbReference>
<organism evidence="1 2">
    <name type="scientific">Bdellovibrio bacteriovorus</name>
    <dbReference type="NCBI Taxonomy" id="959"/>
    <lineage>
        <taxon>Bacteria</taxon>
        <taxon>Pseudomonadati</taxon>
        <taxon>Bdellovibrionota</taxon>
        <taxon>Bdellovibrionia</taxon>
        <taxon>Bdellovibrionales</taxon>
        <taxon>Pseudobdellovibrionaceae</taxon>
        <taxon>Bdellovibrio</taxon>
    </lineage>
</organism>
<protein>
    <recommendedName>
        <fullName evidence="3">Tetratricopeptide repeat protein</fullName>
    </recommendedName>
</protein>
<accession>A0A1Z3NB19</accession>
<dbReference type="SUPFAM" id="SSF48452">
    <property type="entry name" value="TPR-like"/>
    <property type="match status" value="1"/>
</dbReference>
<dbReference type="Pfam" id="PF13432">
    <property type="entry name" value="TPR_16"/>
    <property type="match status" value="1"/>
</dbReference>